<dbReference type="Proteomes" id="UP000527355">
    <property type="component" value="Unassembled WGS sequence"/>
</dbReference>
<evidence type="ECO:0000313" key="2">
    <source>
        <dbReference type="Proteomes" id="UP000527355"/>
    </source>
</evidence>
<reference evidence="1 2" key="1">
    <citation type="journal article" date="2020" name="Nature">
        <title>Six reference-quality genomes reveal evolution of bat adaptations.</title>
        <authorList>
            <person name="Jebb D."/>
            <person name="Huang Z."/>
            <person name="Pippel M."/>
            <person name="Hughes G.M."/>
            <person name="Lavrichenko K."/>
            <person name="Devanna P."/>
            <person name="Winkler S."/>
            <person name="Jermiin L.S."/>
            <person name="Skirmuntt E.C."/>
            <person name="Katzourakis A."/>
            <person name="Burkitt-Gray L."/>
            <person name="Ray D.A."/>
            <person name="Sullivan K.A.M."/>
            <person name="Roscito J.G."/>
            <person name="Kirilenko B.M."/>
            <person name="Davalos L.M."/>
            <person name="Corthals A.P."/>
            <person name="Power M.L."/>
            <person name="Jones G."/>
            <person name="Ransome R.D."/>
            <person name="Dechmann D.K.N."/>
            <person name="Locatelli A.G."/>
            <person name="Puechmaille S.J."/>
            <person name="Fedrigo O."/>
            <person name="Jarvis E.D."/>
            <person name="Hiller M."/>
            <person name="Vernes S.C."/>
            <person name="Myers E.W."/>
            <person name="Teeling E.C."/>
        </authorList>
    </citation>
    <scope>NUCLEOTIDE SEQUENCE [LARGE SCALE GENOMIC DNA]</scope>
    <source>
        <strain evidence="1">MMyoMyo1</strain>
        <tissue evidence="1">Flight muscle</tissue>
    </source>
</reference>
<gene>
    <name evidence="1" type="ORF">mMyoMyo1_009930</name>
</gene>
<evidence type="ECO:0000313" key="1">
    <source>
        <dbReference type="EMBL" id="KAF6379086.1"/>
    </source>
</evidence>
<accession>A0A7J7ZYX6</accession>
<protein>
    <submittedName>
        <fullName evidence="1">Uncharacterized protein</fullName>
    </submittedName>
</protein>
<proteinExistence type="predicted"/>
<organism evidence="1 2">
    <name type="scientific">Myotis myotis</name>
    <name type="common">Greater mouse-eared bat</name>
    <name type="synonym">Vespertilio myotis</name>
    <dbReference type="NCBI Taxonomy" id="51298"/>
    <lineage>
        <taxon>Eukaryota</taxon>
        <taxon>Metazoa</taxon>
        <taxon>Chordata</taxon>
        <taxon>Craniata</taxon>
        <taxon>Vertebrata</taxon>
        <taxon>Euteleostomi</taxon>
        <taxon>Mammalia</taxon>
        <taxon>Eutheria</taxon>
        <taxon>Laurasiatheria</taxon>
        <taxon>Chiroptera</taxon>
        <taxon>Yangochiroptera</taxon>
        <taxon>Vespertilionidae</taxon>
        <taxon>Myotis</taxon>
    </lineage>
</organism>
<keyword evidence="2" id="KW-1185">Reference proteome</keyword>
<dbReference type="EMBL" id="JABWUV010000002">
    <property type="protein sequence ID" value="KAF6379086.1"/>
    <property type="molecule type" value="Genomic_DNA"/>
</dbReference>
<dbReference type="AlphaFoldDB" id="A0A7J7ZYX6"/>
<comment type="caution">
    <text evidence="1">The sequence shown here is derived from an EMBL/GenBank/DDBJ whole genome shotgun (WGS) entry which is preliminary data.</text>
</comment>
<sequence>MKQIKSIKMSDFYMNKLKNVLLRSTEIINVCRLKLPINTSFLSLLSCLLSEGFLLRILKGYNKQIKRISLSLALNLIVSQYLINSQGFFPSHMKTEVMCQFKSSFLGCLNLDKFVMVKSLRFH</sequence>
<name>A0A7J7ZYX6_MYOMY</name>